<feature type="region of interest" description="Disordered" evidence="1">
    <location>
        <begin position="1"/>
        <end position="32"/>
    </location>
</feature>
<organism evidence="3">
    <name type="scientific">Faunusvirus sp</name>
    <dbReference type="NCBI Taxonomy" id="2487766"/>
    <lineage>
        <taxon>Viruses</taxon>
        <taxon>Varidnaviria</taxon>
        <taxon>Bamfordvirae</taxon>
        <taxon>Nucleocytoviricota</taxon>
        <taxon>Megaviricetes</taxon>
        <taxon>Imitervirales</taxon>
        <taxon>Mimiviridae</taxon>
    </lineage>
</organism>
<name>A0A3G4ZXV3_9VIRU</name>
<accession>A0A3G4ZXV3</accession>
<feature type="transmembrane region" description="Helical" evidence="2">
    <location>
        <begin position="138"/>
        <end position="156"/>
    </location>
</feature>
<proteinExistence type="predicted"/>
<keyword evidence="2" id="KW-0812">Transmembrane</keyword>
<keyword evidence="2" id="KW-1133">Transmembrane helix</keyword>
<reference evidence="3" key="1">
    <citation type="submission" date="2018-10" db="EMBL/GenBank/DDBJ databases">
        <title>Hidden diversity of soil giant viruses.</title>
        <authorList>
            <person name="Schulz F."/>
            <person name="Alteio L."/>
            <person name="Goudeau D."/>
            <person name="Ryan E.M."/>
            <person name="Malmstrom R.R."/>
            <person name="Blanchard J."/>
            <person name="Woyke T."/>
        </authorList>
    </citation>
    <scope>NUCLEOTIDE SEQUENCE</scope>
    <source>
        <strain evidence="3">FNV1</strain>
    </source>
</reference>
<evidence type="ECO:0000256" key="2">
    <source>
        <dbReference type="SAM" id="Phobius"/>
    </source>
</evidence>
<evidence type="ECO:0000313" key="3">
    <source>
        <dbReference type="EMBL" id="AYV79736.1"/>
    </source>
</evidence>
<dbReference type="EMBL" id="MK072175">
    <property type="protein sequence ID" value="AYV79736.1"/>
    <property type="molecule type" value="Genomic_DNA"/>
</dbReference>
<evidence type="ECO:0000256" key="1">
    <source>
        <dbReference type="SAM" id="MobiDB-lite"/>
    </source>
</evidence>
<feature type="compositionally biased region" description="Basic and acidic residues" evidence="1">
    <location>
        <begin position="14"/>
        <end position="32"/>
    </location>
</feature>
<feature type="compositionally biased region" description="Polar residues" evidence="1">
    <location>
        <begin position="1"/>
        <end position="10"/>
    </location>
</feature>
<keyword evidence="2" id="KW-0472">Membrane</keyword>
<protein>
    <submittedName>
        <fullName evidence="3">Uncharacterized protein</fullName>
    </submittedName>
</protein>
<sequence>MSDQQSTEPQNADIKNDDVENDDTKDKYTDVKNTDESRKIWHELTTLLSGKEIENETFEILTDYRINGRKRRDVCEELYTVYHNALYETGADKNKYVITTATGGKINCFNTYVSTCINVKLKLMDQQGKYDDGLLKSAGWFLLGFAATMGAVWGIVKYISPKSAAP</sequence>
<gene>
    <name evidence="3" type="ORF">Faunusvirus44_6</name>
</gene>